<evidence type="ECO:0000313" key="10">
    <source>
        <dbReference type="Proteomes" id="UP000270296"/>
    </source>
</evidence>
<evidence type="ECO:0000256" key="7">
    <source>
        <dbReference type="SAM" id="Phobius"/>
    </source>
</evidence>
<dbReference type="CDD" id="cd00637">
    <property type="entry name" value="7tm_classA_rhodopsin-like"/>
    <property type="match status" value="1"/>
</dbReference>
<feature type="transmembrane region" description="Helical" evidence="7">
    <location>
        <begin position="305"/>
        <end position="325"/>
    </location>
</feature>
<dbReference type="WBParaSite" id="SBAD_0000014801-mRNA-1">
    <property type="protein sequence ID" value="SBAD_0000014801-mRNA-1"/>
    <property type="gene ID" value="SBAD_0000014801"/>
</dbReference>
<evidence type="ECO:0000256" key="1">
    <source>
        <dbReference type="ARBA" id="ARBA00004651"/>
    </source>
</evidence>
<sequence length="399" mass="45437">MKSTKVPWLEEWRFPSSNRSASVLNVIRIISVETSTIEQLWDPDSSGGQSRSLLDEKTYRSAEAERQGSLNDISEVTDASGSILLLSFFGLPVTPEKMIYVSVILLVTILLILTSLLTITVIATSESQRNIIGYYMTSLAISDLLCGTLVTPVSIYGALDESWKADLKSAVCKFETYTELVLIGSVVYIFMWIGVDRHIALARPTRYEVEQTFTRCKCWIIFSWVTSALLCCPILFSDMPSHFIETTFLCSLDWSEMMPYTIAIGMLVFVPSFVCITYTYSYIFSNLRHPENLEDSQKTQLENDHSFITTFFVIISFTISWLPVLSLRAYEVFIQFKVQLPNLHFSLMWLAIASGAWKLFIYCMMSKDFKSSLCRILIRPWCPGYATRSDAERCLESGY</sequence>
<dbReference type="GO" id="GO:0004930">
    <property type="term" value="F:G protein-coupled receptor activity"/>
    <property type="evidence" value="ECO:0007669"/>
    <property type="project" value="InterPro"/>
</dbReference>
<keyword evidence="5 7" id="KW-0472">Membrane</keyword>
<dbReference type="EMBL" id="UZAM01000219">
    <property type="protein sequence ID" value="VDO79997.1"/>
    <property type="molecule type" value="Genomic_DNA"/>
</dbReference>
<evidence type="ECO:0000256" key="3">
    <source>
        <dbReference type="ARBA" id="ARBA00022692"/>
    </source>
</evidence>
<accession>A0A183I943</accession>
<feature type="transmembrane region" description="Helical" evidence="7">
    <location>
        <begin position="176"/>
        <end position="195"/>
    </location>
</feature>
<dbReference type="PRINTS" id="PR00237">
    <property type="entry name" value="GPCRRHODOPSN"/>
</dbReference>
<evidence type="ECO:0000256" key="5">
    <source>
        <dbReference type="ARBA" id="ARBA00023136"/>
    </source>
</evidence>
<organism evidence="11">
    <name type="scientific">Soboliphyme baturini</name>
    <dbReference type="NCBI Taxonomy" id="241478"/>
    <lineage>
        <taxon>Eukaryota</taxon>
        <taxon>Metazoa</taxon>
        <taxon>Ecdysozoa</taxon>
        <taxon>Nematoda</taxon>
        <taxon>Enoplea</taxon>
        <taxon>Dorylaimia</taxon>
        <taxon>Dioctophymatida</taxon>
        <taxon>Dioctophymatoidea</taxon>
        <taxon>Soboliphymatidae</taxon>
        <taxon>Soboliphyme</taxon>
    </lineage>
</organism>
<reference evidence="11" key="1">
    <citation type="submission" date="2016-06" db="UniProtKB">
        <authorList>
            <consortium name="WormBaseParasite"/>
        </authorList>
    </citation>
    <scope>IDENTIFICATION</scope>
</reference>
<feature type="transmembrane region" description="Helical" evidence="7">
    <location>
        <begin position="216"/>
        <end position="237"/>
    </location>
</feature>
<comment type="subcellular location">
    <subcellularLocation>
        <location evidence="1">Cell membrane</location>
        <topology evidence="1">Multi-pass membrane protein</topology>
    </subcellularLocation>
</comment>
<keyword evidence="4 7" id="KW-1133">Transmembrane helix</keyword>
<evidence type="ECO:0000256" key="6">
    <source>
        <dbReference type="ARBA" id="ARBA00023170"/>
    </source>
</evidence>
<keyword evidence="3 7" id="KW-0812">Transmembrane</keyword>
<feature type="transmembrane region" description="Helical" evidence="7">
    <location>
        <begin position="345"/>
        <end position="365"/>
    </location>
</feature>
<reference evidence="9 10" key="2">
    <citation type="submission" date="2018-11" db="EMBL/GenBank/DDBJ databases">
        <authorList>
            <consortium name="Pathogen Informatics"/>
        </authorList>
    </citation>
    <scope>NUCLEOTIDE SEQUENCE [LARGE SCALE GENOMIC DNA]</scope>
</reference>
<dbReference type="Pfam" id="PF00001">
    <property type="entry name" value="7tm_1"/>
    <property type="match status" value="1"/>
</dbReference>
<dbReference type="InterPro" id="IPR017452">
    <property type="entry name" value="GPCR_Rhodpsn_7TM"/>
</dbReference>
<keyword evidence="10" id="KW-1185">Reference proteome</keyword>
<evidence type="ECO:0000256" key="2">
    <source>
        <dbReference type="ARBA" id="ARBA00022475"/>
    </source>
</evidence>
<evidence type="ECO:0000256" key="4">
    <source>
        <dbReference type="ARBA" id="ARBA00022989"/>
    </source>
</evidence>
<feature type="transmembrane region" description="Helical" evidence="7">
    <location>
        <begin position="257"/>
        <end position="284"/>
    </location>
</feature>
<dbReference type="Gene3D" id="1.20.1070.10">
    <property type="entry name" value="Rhodopsin 7-helix transmembrane proteins"/>
    <property type="match status" value="1"/>
</dbReference>
<dbReference type="GO" id="GO:0042277">
    <property type="term" value="F:peptide binding"/>
    <property type="evidence" value="ECO:0007669"/>
    <property type="project" value="TreeGrafter"/>
</dbReference>
<dbReference type="PROSITE" id="PS50262">
    <property type="entry name" value="G_PROTEIN_RECEP_F1_2"/>
    <property type="match status" value="1"/>
</dbReference>
<evidence type="ECO:0000259" key="8">
    <source>
        <dbReference type="PROSITE" id="PS50262"/>
    </source>
</evidence>
<name>A0A183I943_9BILA</name>
<keyword evidence="6" id="KW-0675">Receptor</keyword>
<evidence type="ECO:0000313" key="11">
    <source>
        <dbReference type="WBParaSite" id="SBAD_0000014801-mRNA-1"/>
    </source>
</evidence>
<keyword evidence="2" id="KW-1003">Cell membrane</keyword>
<dbReference type="GO" id="GO:0032870">
    <property type="term" value="P:cellular response to hormone stimulus"/>
    <property type="evidence" value="ECO:0007669"/>
    <property type="project" value="TreeGrafter"/>
</dbReference>
<dbReference type="AlphaFoldDB" id="A0A183I943"/>
<dbReference type="PANTHER" id="PTHR24241">
    <property type="entry name" value="NEUROPEPTIDE RECEPTOR-RELATED G-PROTEIN COUPLED RECEPTOR"/>
    <property type="match status" value="1"/>
</dbReference>
<dbReference type="SUPFAM" id="SSF81321">
    <property type="entry name" value="Family A G protein-coupled receptor-like"/>
    <property type="match status" value="1"/>
</dbReference>
<dbReference type="Proteomes" id="UP000270296">
    <property type="component" value="Unassembled WGS sequence"/>
</dbReference>
<evidence type="ECO:0000313" key="9">
    <source>
        <dbReference type="EMBL" id="VDO79997.1"/>
    </source>
</evidence>
<dbReference type="PANTHER" id="PTHR24241:SF170">
    <property type="entry name" value="G-PROTEIN COUPLED RECEPTORS FAMILY 1 PROFILE DOMAIN-CONTAINING PROTEIN"/>
    <property type="match status" value="1"/>
</dbReference>
<dbReference type="InterPro" id="IPR000276">
    <property type="entry name" value="GPCR_Rhodpsn"/>
</dbReference>
<proteinExistence type="predicted"/>
<dbReference type="GO" id="GO:0005886">
    <property type="term" value="C:plasma membrane"/>
    <property type="evidence" value="ECO:0007669"/>
    <property type="project" value="UniProtKB-SubCell"/>
</dbReference>
<feature type="transmembrane region" description="Helical" evidence="7">
    <location>
        <begin position="134"/>
        <end position="156"/>
    </location>
</feature>
<gene>
    <name evidence="9" type="ORF">SBAD_LOCUS137</name>
</gene>
<feature type="transmembrane region" description="Helical" evidence="7">
    <location>
        <begin position="98"/>
        <end position="122"/>
    </location>
</feature>
<dbReference type="OrthoDB" id="6376512at2759"/>
<protein>
    <submittedName>
        <fullName evidence="11">G_PROTEIN_RECEP_F1_2 domain-containing protein</fullName>
    </submittedName>
</protein>
<feature type="domain" description="G-protein coupled receptors family 1 profile" evidence="8">
    <location>
        <begin position="114"/>
        <end position="362"/>
    </location>
</feature>